<name>G5QXS1_SALSE</name>
<dbReference type="AlphaFoldDB" id="G5QXS1"/>
<sequence length="37" mass="4205">MKEITDGLTMNQLAERNAEHVATIAALEPDTRRWHQG</sequence>
<reference evidence="1 2" key="1">
    <citation type="journal article" date="2011" name="BMC Genomics">
        <title>Genome sequencing reveals diversification of virulence factor content and possible host adaptation in distinct subpopulations of Salmonella enterica.</title>
        <authorList>
            <person name="den Bakker H.C."/>
            <person name="Moreno Switt A.I."/>
            <person name="Govoni G."/>
            <person name="Cummings C.A."/>
            <person name="Ranieri M.L."/>
            <person name="Degoricija L."/>
            <person name="Hoelzer K."/>
            <person name="Rodriguez-Rivera L.D."/>
            <person name="Brown S."/>
            <person name="Bolchacova E."/>
            <person name="Furtado M.R."/>
            <person name="Wiedmann M."/>
        </authorList>
    </citation>
    <scope>NUCLEOTIDE SEQUENCE [LARGE SCALE GENOMIC DNA]</scope>
    <source>
        <strain evidence="1 2">A4-543</strain>
    </source>
</reference>
<evidence type="ECO:0000313" key="2">
    <source>
        <dbReference type="Proteomes" id="UP000005065"/>
    </source>
</evidence>
<evidence type="ECO:0000313" key="1">
    <source>
        <dbReference type="EMBL" id="EHC91153.1"/>
    </source>
</evidence>
<dbReference type="PATRIC" id="fig|913082.3.peg.1234"/>
<protein>
    <submittedName>
        <fullName evidence="1">Uncharacterized protein</fullName>
    </submittedName>
</protein>
<organism evidence="1 2">
    <name type="scientific">Salmonella enterica subsp. enterica serovar Senftenberg str. A4-543</name>
    <dbReference type="NCBI Taxonomy" id="913082"/>
    <lineage>
        <taxon>Bacteria</taxon>
        <taxon>Pseudomonadati</taxon>
        <taxon>Pseudomonadota</taxon>
        <taxon>Gammaproteobacteria</taxon>
        <taxon>Enterobacterales</taxon>
        <taxon>Enterobacteriaceae</taxon>
        <taxon>Salmonella</taxon>
    </lineage>
</organism>
<dbReference type="Proteomes" id="UP000005065">
    <property type="component" value="Unassembled WGS sequence"/>
</dbReference>
<comment type="caution">
    <text evidence="1">The sequence shown here is derived from an EMBL/GenBank/DDBJ whole genome shotgun (WGS) entry which is preliminary data.</text>
</comment>
<dbReference type="EMBL" id="AFCU01000543">
    <property type="protein sequence ID" value="EHC91153.1"/>
    <property type="molecule type" value="Genomic_DNA"/>
</dbReference>
<accession>G5QXS1</accession>
<gene>
    <name evidence="1" type="ORF">LTSESEN_1602</name>
</gene>
<proteinExistence type="predicted"/>
<dbReference type="BioCyc" id="SENT913082:G120J-1425-MONOMER"/>